<dbReference type="GO" id="GO:0016887">
    <property type="term" value="F:ATP hydrolysis activity"/>
    <property type="evidence" value="ECO:0007669"/>
    <property type="project" value="InterPro"/>
</dbReference>
<accession>Q72CZ2</accession>
<evidence type="ECO:0000259" key="1">
    <source>
        <dbReference type="SMART" id="SM00382"/>
    </source>
</evidence>
<dbReference type="KEGG" id="dvu:DVU_1139"/>
<feature type="domain" description="AAA+ ATPase" evidence="1">
    <location>
        <begin position="29"/>
        <end position="160"/>
    </location>
</feature>
<dbReference type="EMBL" id="AE017285">
    <property type="protein sequence ID" value="AAS95619.1"/>
    <property type="molecule type" value="Genomic_DNA"/>
</dbReference>
<dbReference type="Pfam" id="PF13401">
    <property type="entry name" value="AAA_22"/>
    <property type="match status" value="1"/>
</dbReference>
<reference evidence="2 3" key="1">
    <citation type="journal article" date="2004" name="Nat. Biotechnol.">
        <title>The genome sequence of the anaerobic, sulfate-reducing bacterium Desulfovibrio vulgaris Hildenborough.</title>
        <authorList>
            <person name="Heidelberg J.F."/>
            <person name="Seshadri R."/>
            <person name="Haveman S.A."/>
            <person name="Hemme C.L."/>
            <person name="Paulsen I.T."/>
            <person name="Kolonay J.F."/>
            <person name="Eisen J.A."/>
            <person name="Ward N."/>
            <person name="Methe B."/>
            <person name="Brinkac L.M."/>
            <person name="Daugherty S.C."/>
            <person name="Deboy R.T."/>
            <person name="Dodson R.J."/>
            <person name="Durkin A.S."/>
            <person name="Madupu R."/>
            <person name="Nelson W.C."/>
            <person name="Sullivan S.A."/>
            <person name="Fouts D."/>
            <person name="Haft D.H."/>
            <person name="Selengut J."/>
            <person name="Peterson J.D."/>
            <person name="Davidsen T.M."/>
            <person name="Zafar N."/>
            <person name="Zhou L."/>
            <person name="Radune D."/>
            <person name="Dimitrov G."/>
            <person name="Hance M."/>
            <person name="Tran K."/>
            <person name="Khouri H."/>
            <person name="Gill J."/>
            <person name="Utterback T.R."/>
            <person name="Feldblyum T.V."/>
            <person name="Wall J.D."/>
            <person name="Voordouw G."/>
            <person name="Fraser C.M."/>
        </authorList>
    </citation>
    <scope>NUCLEOTIDE SEQUENCE [LARGE SCALE GENOMIC DNA]</scope>
    <source>
        <strain evidence="3">ATCC 29579 / DSM 644 / NCIMB 8303 / VKM B-1760 / Hildenborough</strain>
    </source>
</reference>
<keyword evidence="3" id="KW-1185">Reference proteome</keyword>
<dbReference type="AlphaFoldDB" id="Q72CZ2"/>
<dbReference type="PANTHER" id="PTHR35894">
    <property type="entry name" value="GENERAL SECRETION PATHWAY PROTEIN A-RELATED"/>
    <property type="match status" value="1"/>
</dbReference>
<evidence type="ECO:0000313" key="2">
    <source>
        <dbReference type="EMBL" id="AAS95619.1"/>
    </source>
</evidence>
<dbReference type="InterPro" id="IPR052026">
    <property type="entry name" value="ExeA_AAA_ATPase_DNA-bind"/>
</dbReference>
<dbReference type="PhylomeDB" id="Q72CZ2"/>
<dbReference type="PaxDb" id="882-DVU_1139"/>
<dbReference type="InterPro" id="IPR049945">
    <property type="entry name" value="AAA_22"/>
</dbReference>
<dbReference type="OrthoDB" id="9797061at2"/>
<dbReference type="Gene3D" id="3.40.50.300">
    <property type="entry name" value="P-loop containing nucleotide triphosphate hydrolases"/>
    <property type="match status" value="1"/>
</dbReference>
<protein>
    <submittedName>
        <fullName evidence="2">Bacteriophage DNA transposition B protein, putative</fullName>
    </submittedName>
</protein>
<dbReference type="Proteomes" id="UP000002194">
    <property type="component" value="Chromosome"/>
</dbReference>
<dbReference type="EnsemblBacteria" id="AAS95619">
    <property type="protein sequence ID" value="AAS95619"/>
    <property type="gene ID" value="DVU_1139"/>
</dbReference>
<dbReference type="PANTHER" id="PTHR35894:SF1">
    <property type="entry name" value="PHOSPHORIBULOKINASE _ URIDINE KINASE FAMILY"/>
    <property type="match status" value="1"/>
</dbReference>
<proteinExistence type="predicted"/>
<sequence>MKKGILIETDNVTRLRAAVKQAEDTERGRPGMVAVWGEAGAGKTIAAHSLYAQRGGVFLRAMEGMSQHAFLQELCWEVKGTRPHGSHRCRADILRALEEEPATVYVDEADRLDLRRLEDLRDIHDITGCPVVLIGEQHLPGKLAERTRIDDRIPEEYRVPFSGITPRDVSLFALEAAEIVLTPGAAGLIHKQAKGNFRRIHNLMLSVESAARAHDTTEVDEALVRAAMPAARSSASRAPRRGQHA</sequence>
<dbReference type="SUPFAM" id="SSF52540">
    <property type="entry name" value="P-loop containing nucleoside triphosphate hydrolases"/>
    <property type="match status" value="1"/>
</dbReference>
<dbReference type="RefSeq" id="WP_010938438.1">
    <property type="nucleotide sequence ID" value="NC_002937.3"/>
</dbReference>
<dbReference type="HOGENOM" id="CLU_099028_0_0_7"/>
<gene>
    <name evidence="2" type="ordered locus">DVU_1139</name>
</gene>
<dbReference type="eggNOG" id="COG2842">
    <property type="taxonomic scope" value="Bacteria"/>
</dbReference>
<dbReference type="PATRIC" id="fig|882.5.peg.1076"/>
<name>Q72CZ2_NITV2</name>
<dbReference type="SMART" id="SM00382">
    <property type="entry name" value="AAA"/>
    <property type="match status" value="1"/>
</dbReference>
<dbReference type="DNASU" id="2793422"/>
<dbReference type="STRING" id="882.DVU_1139"/>
<dbReference type="SMR" id="Q72CZ2"/>
<evidence type="ECO:0000313" key="3">
    <source>
        <dbReference type="Proteomes" id="UP000002194"/>
    </source>
</evidence>
<dbReference type="InterPro" id="IPR003593">
    <property type="entry name" value="AAA+_ATPase"/>
</dbReference>
<organism evidence="2 3">
    <name type="scientific">Nitratidesulfovibrio vulgaris (strain ATCC 29579 / DSM 644 / CCUG 34227 / NCIMB 8303 / VKM B-1760 / Hildenborough)</name>
    <name type="common">Desulfovibrio vulgaris</name>
    <dbReference type="NCBI Taxonomy" id="882"/>
    <lineage>
        <taxon>Bacteria</taxon>
        <taxon>Pseudomonadati</taxon>
        <taxon>Thermodesulfobacteriota</taxon>
        <taxon>Desulfovibrionia</taxon>
        <taxon>Desulfovibrionales</taxon>
        <taxon>Desulfovibrionaceae</taxon>
        <taxon>Nitratidesulfovibrio</taxon>
    </lineage>
</organism>
<dbReference type="InterPro" id="IPR027417">
    <property type="entry name" value="P-loop_NTPase"/>
</dbReference>